<evidence type="ECO:0000313" key="2">
    <source>
        <dbReference type="Proteomes" id="UP000712673"/>
    </source>
</evidence>
<sequence>MKKFKNQIFGVNWDSISFNIGDGPIKRIMMEEPTRGTKRHVQQLLDRSDTAAALVANIVT</sequence>
<comment type="caution">
    <text evidence="1">The sequence shown here is derived from an EMBL/GenBank/DDBJ whole genome shotgun (WGS) entry which is preliminary data.</text>
</comment>
<organism evidence="1 2">
    <name type="scientific">Tectimicrobiota bacterium</name>
    <dbReference type="NCBI Taxonomy" id="2528274"/>
    <lineage>
        <taxon>Bacteria</taxon>
        <taxon>Pseudomonadati</taxon>
        <taxon>Nitrospinota/Tectimicrobiota group</taxon>
        <taxon>Candidatus Tectimicrobiota</taxon>
    </lineage>
</organism>
<dbReference type="EMBL" id="VGLS01000805">
    <property type="protein sequence ID" value="MBM3226148.1"/>
    <property type="molecule type" value="Genomic_DNA"/>
</dbReference>
<protein>
    <submittedName>
        <fullName evidence="1">Uncharacterized protein</fullName>
    </submittedName>
</protein>
<evidence type="ECO:0000313" key="1">
    <source>
        <dbReference type="EMBL" id="MBM3226148.1"/>
    </source>
</evidence>
<dbReference type="Proteomes" id="UP000712673">
    <property type="component" value="Unassembled WGS sequence"/>
</dbReference>
<accession>A0A937W4P7</accession>
<proteinExistence type="predicted"/>
<reference evidence="1" key="1">
    <citation type="submission" date="2019-03" db="EMBL/GenBank/DDBJ databases">
        <title>Lake Tanganyika Metagenome-Assembled Genomes (MAGs).</title>
        <authorList>
            <person name="Tran P."/>
        </authorList>
    </citation>
    <scope>NUCLEOTIDE SEQUENCE</scope>
    <source>
        <strain evidence="1">K_DeepCast_65m_m2_066</strain>
    </source>
</reference>
<dbReference type="AlphaFoldDB" id="A0A937W4P7"/>
<gene>
    <name evidence="1" type="ORF">FJZ47_20465</name>
</gene>
<name>A0A937W4P7_UNCTE</name>